<sequence length="86" mass="9847">MNKTPIYDYLMRIVFVVFLITLTTQSILESHWHGFLIAYKLCTVGAVIYSVCENVFEKNDTKGHFLANLIPLLVVILSTYYSSLIV</sequence>
<organism evidence="2 3">
    <name type="scientific">Undibacterium jejuense</name>
    <dbReference type="NCBI Taxonomy" id="1344949"/>
    <lineage>
        <taxon>Bacteria</taxon>
        <taxon>Pseudomonadati</taxon>
        <taxon>Pseudomonadota</taxon>
        <taxon>Betaproteobacteria</taxon>
        <taxon>Burkholderiales</taxon>
        <taxon>Oxalobacteraceae</taxon>
        <taxon>Undibacterium</taxon>
    </lineage>
</organism>
<dbReference type="RefSeq" id="WP_186914321.1">
    <property type="nucleotide sequence ID" value="NZ_JACOFV010000033.1"/>
</dbReference>
<evidence type="ECO:0000313" key="3">
    <source>
        <dbReference type="Proteomes" id="UP000634011"/>
    </source>
</evidence>
<dbReference type="Proteomes" id="UP000634011">
    <property type="component" value="Unassembled WGS sequence"/>
</dbReference>
<keyword evidence="3" id="KW-1185">Reference proteome</keyword>
<reference evidence="2" key="1">
    <citation type="submission" date="2020-08" db="EMBL/GenBank/DDBJ databases">
        <title>Novel species isolated from subtropical streams in China.</title>
        <authorList>
            <person name="Lu H."/>
        </authorList>
    </citation>
    <scope>NUCLEOTIDE SEQUENCE</scope>
    <source>
        <strain evidence="2">KACC 12607</strain>
    </source>
</reference>
<evidence type="ECO:0000313" key="2">
    <source>
        <dbReference type="EMBL" id="MBC3864340.1"/>
    </source>
</evidence>
<dbReference type="AlphaFoldDB" id="A0A923HJR8"/>
<accession>A0A923HJR8</accession>
<feature type="transmembrane region" description="Helical" evidence="1">
    <location>
        <begin position="34"/>
        <end position="52"/>
    </location>
</feature>
<evidence type="ECO:0000256" key="1">
    <source>
        <dbReference type="SAM" id="Phobius"/>
    </source>
</evidence>
<proteinExistence type="predicted"/>
<protein>
    <submittedName>
        <fullName evidence="2">Uncharacterized protein</fullName>
    </submittedName>
</protein>
<comment type="caution">
    <text evidence="2">The sequence shown here is derived from an EMBL/GenBank/DDBJ whole genome shotgun (WGS) entry which is preliminary data.</text>
</comment>
<gene>
    <name evidence="2" type="ORF">H8K32_19775</name>
</gene>
<keyword evidence="1" id="KW-1133">Transmembrane helix</keyword>
<feature type="transmembrane region" description="Helical" evidence="1">
    <location>
        <begin position="64"/>
        <end position="83"/>
    </location>
</feature>
<dbReference type="EMBL" id="JACOFV010000033">
    <property type="protein sequence ID" value="MBC3864340.1"/>
    <property type="molecule type" value="Genomic_DNA"/>
</dbReference>
<feature type="transmembrane region" description="Helical" evidence="1">
    <location>
        <begin position="9"/>
        <end position="28"/>
    </location>
</feature>
<keyword evidence="1" id="KW-0472">Membrane</keyword>
<keyword evidence="1" id="KW-0812">Transmembrane</keyword>
<name>A0A923HJR8_9BURK</name>